<dbReference type="PANTHER" id="PTHR23408">
    <property type="entry name" value="METHYLMALONYL-COA MUTASE"/>
    <property type="match status" value="1"/>
</dbReference>
<organism evidence="3 4">
    <name type="scientific">Marivivens donghaensis</name>
    <dbReference type="NCBI Taxonomy" id="1699413"/>
    <lineage>
        <taxon>Bacteria</taxon>
        <taxon>Pseudomonadati</taxon>
        <taxon>Pseudomonadota</taxon>
        <taxon>Alphaproteobacteria</taxon>
        <taxon>Rhodobacterales</taxon>
        <taxon>Paracoccaceae</taxon>
        <taxon>Marivivens group</taxon>
        <taxon>Marivivens</taxon>
    </lineage>
</organism>
<dbReference type="Gene3D" id="3.40.50.300">
    <property type="entry name" value="P-loop containing nucleotide triphosphate hydrolases"/>
    <property type="match status" value="1"/>
</dbReference>
<dbReference type="GO" id="GO:0016787">
    <property type="term" value="F:hydrolase activity"/>
    <property type="evidence" value="ECO:0007669"/>
    <property type="project" value="UniProtKB-KW"/>
</dbReference>
<feature type="domain" description="AAA+ ATPase" evidence="2">
    <location>
        <begin position="52"/>
        <end position="197"/>
    </location>
</feature>
<dbReference type="SMART" id="SM00382">
    <property type="entry name" value="AAA"/>
    <property type="match status" value="1"/>
</dbReference>
<gene>
    <name evidence="3" type="primary">meaB</name>
    <name evidence="3" type="ORF">HCZ30_07605</name>
</gene>
<dbReference type="PANTHER" id="PTHR23408:SF3">
    <property type="entry name" value="METHYLMALONIC ACIDURIA TYPE A PROTEIN, MITOCHONDRIAL"/>
    <property type="match status" value="1"/>
</dbReference>
<dbReference type="EC" id="3.6.5.-" evidence="3"/>
<accession>A0ABX0VWX1</accession>
<dbReference type="InterPro" id="IPR027417">
    <property type="entry name" value="P-loop_NTPase"/>
</dbReference>
<evidence type="ECO:0000256" key="1">
    <source>
        <dbReference type="ARBA" id="ARBA00009625"/>
    </source>
</evidence>
<evidence type="ECO:0000313" key="4">
    <source>
        <dbReference type="Proteomes" id="UP000709466"/>
    </source>
</evidence>
<dbReference type="Gene3D" id="1.10.287.130">
    <property type="match status" value="1"/>
</dbReference>
<proteinExistence type="inferred from homology"/>
<dbReference type="Pfam" id="PF03308">
    <property type="entry name" value="MeaB"/>
    <property type="match status" value="1"/>
</dbReference>
<dbReference type="CDD" id="cd03114">
    <property type="entry name" value="MMAA-like"/>
    <property type="match status" value="1"/>
</dbReference>
<dbReference type="SUPFAM" id="SSF52540">
    <property type="entry name" value="P-loop containing nucleoside triphosphate hydrolases"/>
    <property type="match status" value="1"/>
</dbReference>
<name>A0ABX0VWX1_9RHOB</name>
<keyword evidence="3" id="KW-0378">Hydrolase</keyword>
<dbReference type="InterPro" id="IPR005129">
    <property type="entry name" value="GTPase_ArgK"/>
</dbReference>
<dbReference type="RefSeq" id="WP_167637681.1">
    <property type="nucleotide sequence ID" value="NZ_JAATOP010000004.1"/>
</dbReference>
<dbReference type="NCBIfam" id="NF006958">
    <property type="entry name" value="PRK09435.1"/>
    <property type="match status" value="1"/>
</dbReference>
<dbReference type="EMBL" id="JAATOP010000004">
    <property type="protein sequence ID" value="NIY72300.1"/>
    <property type="molecule type" value="Genomic_DNA"/>
</dbReference>
<protein>
    <submittedName>
        <fullName evidence="3">Methylmalonyl Co-A mutase-associated GTPase MeaB</fullName>
        <ecNumber evidence="3">3.6.5.-</ecNumber>
    </submittedName>
</protein>
<comment type="similarity">
    <text evidence="1">Belongs to the SIMIBI class G3E GTPase family. ArgK/MeaB subfamily.</text>
</comment>
<dbReference type="Gene3D" id="1.20.5.170">
    <property type="match status" value="1"/>
</dbReference>
<comment type="caution">
    <text evidence="3">The sequence shown here is derived from an EMBL/GenBank/DDBJ whole genome shotgun (WGS) entry which is preliminary data.</text>
</comment>
<dbReference type="NCBIfam" id="TIGR00750">
    <property type="entry name" value="lao"/>
    <property type="match status" value="1"/>
</dbReference>
<evidence type="ECO:0000313" key="3">
    <source>
        <dbReference type="EMBL" id="NIY72300.1"/>
    </source>
</evidence>
<keyword evidence="4" id="KW-1185">Reference proteome</keyword>
<dbReference type="InterPro" id="IPR003593">
    <property type="entry name" value="AAA+_ATPase"/>
</dbReference>
<reference evidence="3 4" key="1">
    <citation type="submission" date="2020-03" db="EMBL/GenBank/DDBJ databases">
        <title>Bacterial isolates of synthetic phycosphere.</title>
        <authorList>
            <person name="Fu H."/>
            <person name="Moran M.A."/>
        </authorList>
    </citation>
    <scope>NUCLEOTIDE SEQUENCE [LARGE SCALE GENOMIC DNA]</scope>
    <source>
        <strain evidence="3 4">HF1</strain>
    </source>
</reference>
<sequence length="331" mass="35590">MRKPVDIPALAASLKAGERRALARAITLVESGRADHRADALALLDALGNDRQALRIGLSGTPGVGKSTFIEAFGLFLVEKGLKVAVLAVDPSSARSGGSILGDKTRMEHLSRHPQAFIRPSPSQAQMGGVARRTREAIALCEAAGYDVVLIETVGVGQSETMVAEMCDLFTLLLAPAGGDELQGVKRGIMEIADIILVNKADGDLKSQATRTCADYAGALRLLRKRPQDPESFPKAMTVSAYEGRGLPEAWDEMTALADWRKDHGHFAGRRAEQARYWFHEEVRLQLLERLQRDPVLAATLEAEETKLINGESTPTVAAANVLASFAGGTR</sequence>
<evidence type="ECO:0000259" key="2">
    <source>
        <dbReference type="SMART" id="SM00382"/>
    </source>
</evidence>
<dbReference type="Proteomes" id="UP000709466">
    <property type="component" value="Unassembled WGS sequence"/>
</dbReference>